<feature type="binding site" evidence="8">
    <location>
        <begin position="162"/>
        <end position="164"/>
    </location>
    <ligand>
        <name>S-adenosyl-L-methionine</name>
        <dbReference type="ChEBI" id="CHEBI:59789"/>
    </ligand>
</feature>
<dbReference type="GO" id="GO:0000287">
    <property type="term" value="F:magnesium ion binding"/>
    <property type="evidence" value="ECO:0007669"/>
    <property type="project" value="UniProtKB-UniRule"/>
</dbReference>
<keyword evidence="1 8" id="KW-0004">4Fe-4S</keyword>
<feature type="binding site" evidence="8">
    <location>
        <position position="53"/>
    </location>
    <ligand>
        <name>substrate</name>
    </ligand>
</feature>
<dbReference type="PIRSF" id="PIRSF000370">
    <property type="entry name" value="QueE"/>
    <property type="match status" value="1"/>
</dbReference>
<dbReference type="PANTHER" id="PTHR42836:SF1">
    <property type="entry name" value="7-CARBOXY-7-DEAZAGUANINE SYNTHASE"/>
    <property type="match status" value="1"/>
</dbReference>
<feature type="binding site" evidence="8">
    <location>
        <position position="57"/>
    </location>
    <ligand>
        <name>[4Fe-4S] cluster</name>
        <dbReference type="ChEBI" id="CHEBI:49883"/>
        <note>4Fe-4S-S-AdoMet</note>
    </ligand>
</feature>
<dbReference type="NCBIfam" id="TIGR04322">
    <property type="entry name" value="rSAM_QueE_Ecoli"/>
    <property type="match status" value="1"/>
</dbReference>
<feature type="domain" description="Radical SAM core" evidence="9">
    <location>
        <begin position="44"/>
        <end position="249"/>
    </location>
</feature>
<keyword evidence="2 8" id="KW-0949">S-adenosyl-L-methionine</keyword>
<evidence type="ECO:0000256" key="3">
    <source>
        <dbReference type="ARBA" id="ARBA00022723"/>
    </source>
</evidence>
<feature type="binding site" evidence="8">
    <location>
        <position position="61"/>
    </location>
    <ligand>
        <name>[4Fe-4S] cluster</name>
        <dbReference type="ChEBI" id="CHEBI:49883"/>
        <note>4Fe-4S-S-AdoMet</note>
    </ligand>
</feature>
<dbReference type="InterPro" id="IPR027609">
    <property type="entry name" value="rSAM_QueE_proteobac"/>
</dbReference>
<comment type="pathway">
    <text evidence="8">Purine metabolism; 7-cyano-7-deazaguanine biosynthesis.</text>
</comment>
<keyword evidence="6 8" id="KW-0411">Iron-sulfur</keyword>
<dbReference type="AlphaFoldDB" id="D4F357"/>
<name>D4F357_EDWTA</name>
<comment type="caution">
    <text evidence="8">Lacks conserved residue(s) required for the propagation of feature annotation.</text>
</comment>
<dbReference type="InterPro" id="IPR007197">
    <property type="entry name" value="rSAM"/>
</dbReference>
<comment type="cofactor">
    <cofactor evidence="8">
        <name>[4Fe-4S] cluster</name>
        <dbReference type="ChEBI" id="CHEBI:49883"/>
    </cofactor>
    <text evidence="8">Binds 1 [4Fe-4S] cluster. The cluster is coordinated with 3 cysteines and an exchangeable S-adenosyl-L-methionine.</text>
</comment>
<evidence type="ECO:0000256" key="4">
    <source>
        <dbReference type="ARBA" id="ARBA00022842"/>
    </source>
</evidence>
<dbReference type="SFLD" id="SFLDS00029">
    <property type="entry name" value="Radical_SAM"/>
    <property type="match status" value="1"/>
</dbReference>
<keyword evidence="8" id="KW-0671">Queuosine biosynthesis</keyword>
<reference evidence="10 11" key="1">
    <citation type="submission" date="2010-02" db="EMBL/GenBank/DDBJ databases">
        <authorList>
            <person name="Weinstock G."/>
            <person name="Sodergren E."/>
            <person name="Clifton S."/>
            <person name="Fulton L."/>
            <person name="Fulton B."/>
            <person name="Courtney L."/>
            <person name="Fronick C."/>
            <person name="Harrison M."/>
            <person name="Strong C."/>
            <person name="Farmer C."/>
            <person name="Delahaunty K."/>
            <person name="Markovic C."/>
            <person name="Hall O."/>
            <person name="Minx P."/>
            <person name="Tomlinson C."/>
            <person name="Mitreva M."/>
            <person name="Nelson J."/>
            <person name="Hou S."/>
            <person name="Wollam A."/>
            <person name="Pepin K.H."/>
            <person name="Johnson M."/>
            <person name="Bhonagiri V."/>
            <person name="Zhang X."/>
            <person name="Suruliraj S."/>
            <person name="Warren W."/>
            <person name="Chinwalla A."/>
            <person name="Mardis E.R."/>
            <person name="Wilson R.K."/>
        </authorList>
    </citation>
    <scope>NUCLEOTIDE SEQUENCE [LARGE SCALE GENOMIC DNA]</scope>
    <source>
        <strain evidence="10 11">ATCC 23685</strain>
    </source>
</reference>
<protein>
    <recommendedName>
        <fullName evidence="8">7-carboxy-7-deazaguanine synthase</fullName>
        <shortName evidence="8">CDG synthase</shortName>
        <ecNumber evidence="8">4.3.99.3</ecNumber>
    </recommendedName>
    <alternativeName>
        <fullName evidence="8">Queuosine biosynthesis protein QueE</fullName>
    </alternativeName>
</protein>
<dbReference type="HAMAP" id="MF_00917">
    <property type="entry name" value="QueE"/>
    <property type="match status" value="1"/>
</dbReference>
<dbReference type="PROSITE" id="PS51918">
    <property type="entry name" value="RADICAL_SAM"/>
    <property type="match status" value="1"/>
</dbReference>
<comment type="similarity">
    <text evidence="8">Belongs to the radical SAM superfamily. 7-carboxy-7-deazaguanine synthase family.</text>
</comment>
<dbReference type="EMBL" id="ADGK01000053">
    <property type="protein sequence ID" value="EFE23830.1"/>
    <property type="molecule type" value="Genomic_DNA"/>
</dbReference>
<dbReference type="GO" id="GO:0051539">
    <property type="term" value="F:4 iron, 4 sulfur cluster binding"/>
    <property type="evidence" value="ECO:0007669"/>
    <property type="project" value="UniProtKB-UniRule"/>
</dbReference>
<organism evidence="10 11">
    <name type="scientific">Edwardsiella tarda ATCC 23685</name>
    <dbReference type="NCBI Taxonomy" id="500638"/>
    <lineage>
        <taxon>Bacteria</taxon>
        <taxon>Pseudomonadati</taxon>
        <taxon>Pseudomonadota</taxon>
        <taxon>Gammaproteobacteria</taxon>
        <taxon>Enterobacterales</taxon>
        <taxon>Hafniaceae</taxon>
        <taxon>Edwardsiella</taxon>
    </lineage>
</organism>
<comment type="subunit">
    <text evidence="8">Homodimer.</text>
</comment>
<comment type="cofactor">
    <cofactor evidence="8">
        <name>Mg(2+)</name>
        <dbReference type="ChEBI" id="CHEBI:18420"/>
    </cofactor>
</comment>
<evidence type="ECO:0000256" key="7">
    <source>
        <dbReference type="ARBA" id="ARBA00023239"/>
    </source>
</evidence>
<dbReference type="PANTHER" id="PTHR42836">
    <property type="entry name" value="7-CARBOXY-7-DEAZAGUANINE SYNTHASE"/>
    <property type="match status" value="1"/>
</dbReference>
<feature type="binding site" evidence="8">
    <location>
        <begin position="38"/>
        <end position="40"/>
    </location>
    <ligand>
        <name>substrate</name>
    </ligand>
</feature>
<feature type="binding site" evidence="8">
    <location>
        <position position="118"/>
    </location>
    <ligand>
        <name>substrate</name>
    </ligand>
</feature>
<dbReference type="InterPro" id="IPR024924">
    <property type="entry name" value="7-CO-7-deazaguanine_synth-like"/>
</dbReference>
<keyword evidence="3 8" id="KW-0479">Metal-binding</keyword>
<proteinExistence type="inferred from homology"/>
<evidence type="ECO:0000313" key="11">
    <source>
        <dbReference type="Proteomes" id="UP000003692"/>
    </source>
</evidence>
<comment type="caution">
    <text evidence="10">The sequence shown here is derived from an EMBL/GenBank/DDBJ whole genome shotgun (WGS) entry which is preliminary data.</text>
</comment>
<dbReference type="SUPFAM" id="SSF102114">
    <property type="entry name" value="Radical SAM enzymes"/>
    <property type="match status" value="1"/>
</dbReference>
<dbReference type="GO" id="GO:0008616">
    <property type="term" value="P:tRNA queuosine(34) biosynthetic process"/>
    <property type="evidence" value="ECO:0007669"/>
    <property type="project" value="UniProtKB-UniRule"/>
</dbReference>
<feature type="binding site" evidence="8">
    <location>
        <position position="64"/>
    </location>
    <ligand>
        <name>[4Fe-4S] cluster</name>
        <dbReference type="ChEBI" id="CHEBI:49883"/>
        <note>4Fe-4S-S-AdoMet</note>
    </ligand>
</feature>
<keyword evidence="5 8" id="KW-0408">Iron</keyword>
<keyword evidence="7 8" id="KW-0456">Lyase</keyword>
<feature type="binding site" evidence="8">
    <location>
        <position position="66"/>
    </location>
    <ligand>
        <name>Mg(2+)</name>
        <dbReference type="ChEBI" id="CHEBI:18420"/>
    </ligand>
</feature>
<evidence type="ECO:0000313" key="10">
    <source>
        <dbReference type="EMBL" id="EFE23830.1"/>
    </source>
</evidence>
<evidence type="ECO:0000256" key="2">
    <source>
        <dbReference type="ARBA" id="ARBA00022691"/>
    </source>
</evidence>
<comment type="function">
    <text evidence="8">Catalyzes the complex heterocyclic radical-mediated conversion of 6-carboxy-5,6,7,8-tetrahydropterin (CPH4) to 7-carboxy-7-deazaguanine (CDG), a step common to the biosynthetic pathways of all 7-deazapurine-containing compounds.</text>
</comment>
<dbReference type="EC" id="4.3.99.3" evidence="8"/>
<feature type="binding site" evidence="8">
    <location>
        <begin position="63"/>
        <end position="65"/>
    </location>
    <ligand>
        <name>S-adenosyl-L-methionine</name>
        <dbReference type="ChEBI" id="CHEBI:59789"/>
    </ligand>
</feature>
<evidence type="ECO:0000256" key="1">
    <source>
        <dbReference type="ARBA" id="ARBA00022485"/>
    </source>
</evidence>
<feature type="binding site" evidence="8">
    <location>
        <position position="120"/>
    </location>
    <ligand>
        <name>S-adenosyl-L-methionine</name>
        <dbReference type="ChEBI" id="CHEBI:59789"/>
    </ligand>
</feature>
<dbReference type="Gene3D" id="3.20.20.70">
    <property type="entry name" value="Aldolase class I"/>
    <property type="match status" value="1"/>
</dbReference>
<accession>D4F357</accession>
<dbReference type="GO" id="GO:1904047">
    <property type="term" value="F:S-adenosyl-L-methionine binding"/>
    <property type="evidence" value="ECO:0007669"/>
    <property type="project" value="UniProtKB-UniRule"/>
</dbReference>
<evidence type="ECO:0000256" key="5">
    <source>
        <dbReference type="ARBA" id="ARBA00023004"/>
    </source>
</evidence>
<dbReference type="InterPro" id="IPR013785">
    <property type="entry name" value="Aldolase_TIM"/>
</dbReference>
<evidence type="ECO:0000256" key="8">
    <source>
        <dbReference type="HAMAP-Rule" id="MF_00917"/>
    </source>
</evidence>
<dbReference type="HOGENOM" id="CLU_066739_3_0_6"/>
<evidence type="ECO:0000259" key="9">
    <source>
        <dbReference type="PROSITE" id="PS51918"/>
    </source>
</evidence>
<comment type="catalytic activity">
    <reaction evidence="8">
        <text>6-carboxy-5,6,7,8-tetrahydropterin + H(+) = 7-carboxy-7-carbaguanine + NH4(+)</text>
        <dbReference type="Rhea" id="RHEA:27974"/>
        <dbReference type="ChEBI" id="CHEBI:15378"/>
        <dbReference type="ChEBI" id="CHEBI:28938"/>
        <dbReference type="ChEBI" id="CHEBI:61032"/>
        <dbReference type="ChEBI" id="CHEBI:61036"/>
        <dbReference type="EC" id="4.3.99.3"/>
    </reaction>
</comment>
<dbReference type="UniPathway" id="UPA00391"/>
<gene>
    <name evidence="8" type="primary">queE</name>
    <name evidence="10" type="ORF">EDWATA_01158</name>
</gene>
<keyword evidence="4 8" id="KW-0460">Magnesium</keyword>
<comment type="cofactor">
    <cofactor evidence="8">
        <name>S-adenosyl-L-methionine</name>
        <dbReference type="ChEBI" id="CHEBI:59789"/>
    </cofactor>
    <text evidence="8">Binds 1 S-adenosyl-L-methionine per subunit.</text>
</comment>
<evidence type="ECO:0000256" key="6">
    <source>
        <dbReference type="ARBA" id="ARBA00023014"/>
    </source>
</evidence>
<dbReference type="InterPro" id="IPR058240">
    <property type="entry name" value="rSAM_sf"/>
</dbReference>
<dbReference type="GO" id="GO:0016840">
    <property type="term" value="F:carbon-nitrogen lyase activity"/>
    <property type="evidence" value="ECO:0007669"/>
    <property type="project" value="UniProtKB-UniRule"/>
</dbReference>
<dbReference type="Proteomes" id="UP000003692">
    <property type="component" value="Unassembled WGS sequence"/>
</dbReference>
<sequence length="249" mass="26983">MAAAGLVLGVKSATMAARNGVQKGRAMQYPINEIFHSLQGEGFYTGLPAIFIRLQGCPVGCSWCDSKHTWQQDAVRQVALEQVVEKAAESDAWASADVATLCALLQQRGYAARHVVITGGEPCLHDLLPLTLALEQAGYQCQIETSGTHPVRCSEQTWVTVSPKVAMRGGMAVLTSALRRANEIKHPVARERDIAALDALLATLGEALPQVVALQPISCKEGATRLCIDTCLARNWRLSMQTHKYLHIV</sequence>